<dbReference type="AlphaFoldDB" id="A0A496PLC9"/>
<name>A0A496PLC9_9MICC</name>
<dbReference type="Pfam" id="PF14013">
    <property type="entry name" value="MT0933_antitox"/>
    <property type="match status" value="1"/>
</dbReference>
<sequence length="79" mass="8118">MPLSFIDGIKGKAEGLVGQAQDLVAKNEEAIKGGIEKAGDFIDDKTGGKFADKVDKVQGAASGLTEKMAGEDKPGEPKA</sequence>
<protein>
    <submittedName>
        <fullName evidence="1">Antitoxin</fullName>
    </submittedName>
</protein>
<comment type="caution">
    <text evidence="1">The sequence shown here is derived from an EMBL/GenBank/DDBJ whole genome shotgun (WGS) entry which is preliminary data.</text>
</comment>
<dbReference type="Proteomes" id="UP000273119">
    <property type="component" value="Unassembled WGS sequence"/>
</dbReference>
<evidence type="ECO:0000313" key="1">
    <source>
        <dbReference type="EMBL" id="RKW71237.1"/>
    </source>
</evidence>
<proteinExistence type="predicted"/>
<gene>
    <name evidence="1" type="ORF">DWQ67_04205</name>
</gene>
<keyword evidence="2" id="KW-1185">Reference proteome</keyword>
<evidence type="ECO:0000313" key="2">
    <source>
        <dbReference type="Proteomes" id="UP000273119"/>
    </source>
</evidence>
<organism evidence="1 2">
    <name type="scientific">Galactobacter caseinivorans</name>
    <dbReference type="NCBI Taxonomy" id="2676123"/>
    <lineage>
        <taxon>Bacteria</taxon>
        <taxon>Bacillati</taxon>
        <taxon>Actinomycetota</taxon>
        <taxon>Actinomycetes</taxon>
        <taxon>Micrococcales</taxon>
        <taxon>Micrococcaceae</taxon>
        <taxon>Galactobacter</taxon>
    </lineage>
</organism>
<accession>A0A496PLC9</accession>
<dbReference type="RefSeq" id="WP_121484571.1">
    <property type="nucleotide sequence ID" value="NZ_QQXL01000002.1"/>
</dbReference>
<dbReference type="InterPro" id="IPR028037">
    <property type="entry name" value="Antitoxin_Rv0909/MT0933"/>
</dbReference>
<dbReference type="EMBL" id="QQXL01000002">
    <property type="protein sequence ID" value="RKW71237.1"/>
    <property type="molecule type" value="Genomic_DNA"/>
</dbReference>
<reference evidence="1 2" key="1">
    <citation type="submission" date="2018-07" db="EMBL/GenBank/DDBJ databases">
        <title>Arthrobacter sp. nov., isolated from raw cow's milk with high bacterial count.</title>
        <authorList>
            <person name="Hahne J."/>
            <person name="Isele D."/>
            <person name="Lipski A."/>
        </authorList>
    </citation>
    <scope>NUCLEOTIDE SEQUENCE [LARGE SCALE GENOMIC DNA]</scope>
    <source>
        <strain evidence="1 2">JZ R-183</strain>
    </source>
</reference>